<reference evidence="2" key="2">
    <citation type="journal article" date="1991" name="Mol. Cell. Biol.">
        <title>Biosynthesis of human fibroblast growth factor-5.</title>
        <authorList>
            <person name="Bates B."/>
            <person name="Hardin J."/>
            <person name="Zhan X."/>
            <person name="Drickamer K."/>
            <person name="Goldfarb M."/>
        </authorList>
    </citation>
    <scope>NUCLEOTIDE SEQUENCE</scope>
    <source>
        <tissue evidence="2">Brain stem</tissue>
    </source>
</reference>
<reference evidence="2" key="1">
    <citation type="journal article" date="1990" name="Proc. Natl. Acad. Sci. U.S.A.">
        <title>Expression of the murine fibroblast growth factor 5 gene in the adult central nervous system.</title>
        <authorList>
            <person name="Haub O."/>
            <person name="Drucker B."/>
            <person name="Goldfarb M."/>
        </authorList>
    </citation>
    <scope>NUCLEOTIDE SEQUENCE</scope>
    <source>
        <tissue evidence="2">Brain stem</tissue>
    </source>
</reference>
<evidence type="ECO:0000313" key="2">
    <source>
        <dbReference type="EMBL" id="AAB06462.1"/>
    </source>
</evidence>
<organism evidence="2">
    <name type="scientific">Homo sapiens</name>
    <name type="common">Human</name>
    <dbReference type="NCBI Taxonomy" id="9606"/>
    <lineage>
        <taxon>Eukaryota</taxon>
        <taxon>Metazoa</taxon>
        <taxon>Chordata</taxon>
        <taxon>Craniata</taxon>
        <taxon>Vertebrata</taxon>
        <taxon>Euteleostomi</taxon>
        <taxon>Mammalia</taxon>
        <taxon>Eutheria</taxon>
        <taxon>Euarchontoglires</taxon>
        <taxon>Primates</taxon>
        <taxon>Haplorrhini</taxon>
        <taxon>Catarrhini</taxon>
        <taxon>Hominidae</taxon>
        <taxon>Homo</taxon>
    </lineage>
</organism>
<name>Q60518_HUMAN</name>
<protein>
    <submittedName>
        <fullName evidence="2">Fibroblast growth factor-5 (FGF-5)</fullName>
    </submittedName>
</protein>
<accession>Q60518</accession>
<evidence type="ECO:0000256" key="1">
    <source>
        <dbReference type="SAM" id="MobiDB-lite"/>
    </source>
</evidence>
<feature type="region of interest" description="Disordered" evidence="1">
    <location>
        <begin position="1"/>
        <end position="38"/>
    </location>
</feature>
<sequence length="38" mass="4338">MSTRCGEAGRARGTQPHRGYRAQNQPYKMHLGPPRLEE</sequence>
<dbReference type="EMBL" id="M37825">
    <property type="protein sequence ID" value="AAB06462.1"/>
    <property type="molecule type" value="mRNA"/>
</dbReference>
<dbReference type="AlphaFoldDB" id="Q60518"/>
<proteinExistence type="evidence at transcript level"/>